<dbReference type="PANTHER" id="PTHR31157">
    <property type="entry name" value="SCP DOMAIN-CONTAINING PROTEIN"/>
    <property type="match status" value="1"/>
</dbReference>
<dbReference type="KEGG" id="cagg:HYG79_09260"/>
<dbReference type="SUPFAM" id="SSF55797">
    <property type="entry name" value="PR-1-like"/>
    <property type="match status" value="1"/>
</dbReference>
<keyword evidence="4" id="KW-1185">Reference proteome</keyword>
<dbReference type="RefSeq" id="WP_179241813.1">
    <property type="nucleotide sequence ID" value="NZ_CP058595.1"/>
</dbReference>
<gene>
    <name evidence="3" type="ORF">HYG79_09260</name>
</gene>
<accession>A0A7H9AQK8</accession>
<dbReference type="Proteomes" id="UP000509302">
    <property type="component" value="Chromosome"/>
</dbReference>
<reference evidence="3 4" key="1">
    <citation type="journal article" date="2006" name="Int. J. Syst. Evol. Microbiol.">
        <title>Costertonia aggregata gen. nov., sp. nov., a mesophilic marine bacterium of the family Flavobacteriaceae, isolated from a mature biofilm.</title>
        <authorList>
            <person name="Kwon K.K."/>
            <person name="Lee Y.K."/>
            <person name="Lee H.K."/>
        </authorList>
    </citation>
    <scope>NUCLEOTIDE SEQUENCE [LARGE SCALE GENOMIC DNA]</scope>
    <source>
        <strain evidence="3 4">KCCM 42265</strain>
    </source>
</reference>
<protein>
    <submittedName>
        <fullName evidence="3">CAP domain-containing protein</fullName>
    </submittedName>
</protein>
<name>A0A7H9AQK8_9FLAO</name>
<sequence>MKVRMHYAAFVLFVCTLASCSSEPIDGDTTNITKAENAVEVETELLEIVNNHRASLNRPALLFSEVAYEYANAHNDYMISKGSLSHDNFSSRASKISSKANAEMVAENVAKDYDTAAGAFQGWLKSVHHKNTMEGKFTHTAVSVKKDANGNYYFTQLFYR</sequence>
<dbReference type="Pfam" id="PF00188">
    <property type="entry name" value="CAP"/>
    <property type="match status" value="1"/>
</dbReference>
<proteinExistence type="predicted"/>
<dbReference type="Gene3D" id="3.40.33.10">
    <property type="entry name" value="CAP"/>
    <property type="match status" value="1"/>
</dbReference>
<feature type="domain" description="SCP" evidence="2">
    <location>
        <begin position="46"/>
        <end position="158"/>
    </location>
</feature>
<feature type="signal peptide" evidence="1">
    <location>
        <begin position="1"/>
        <end position="20"/>
    </location>
</feature>
<dbReference type="PROSITE" id="PS51257">
    <property type="entry name" value="PROKAR_LIPOPROTEIN"/>
    <property type="match status" value="1"/>
</dbReference>
<evidence type="ECO:0000259" key="2">
    <source>
        <dbReference type="Pfam" id="PF00188"/>
    </source>
</evidence>
<evidence type="ECO:0000313" key="3">
    <source>
        <dbReference type="EMBL" id="QLG45525.1"/>
    </source>
</evidence>
<dbReference type="CDD" id="cd05379">
    <property type="entry name" value="CAP_bacterial"/>
    <property type="match status" value="1"/>
</dbReference>
<dbReference type="AlphaFoldDB" id="A0A7H9AQK8"/>
<keyword evidence="1" id="KW-0732">Signal</keyword>
<evidence type="ECO:0000256" key="1">
    <source>
        <dbReference type="SAM" id="SignalP"/>
    </source>
</evidence>
<dbReference type="EMBL" id="CP058595">
    <property type="protein sequence ID" value="QLG45525.1"/>
    <property type="molecule type" value="Genomic_DNA"/>
</dbReference>
<dbReference type="InterPro" id="IPR014044">
    <property type="entry name" value="CAP_dom"/>
</dbReference>
<organism evidence="3 4">
    <name type="scientific">Costertonia aggregata</name>
    <dbReference type="NCBI Taxonomy" id="343403"/>
    <lineage>
        <taxon>Bacteria</taxon>
        <taxon>Pseudomonadati</taxon>
        <taxon>Bacteroidota</taxon>
        <taxon>Flavobacteriia</taxon>
        <taxon>Flavobacteriales</taxon>
        <taxon>Flavobacteriaceae</taxon>
        <taxon>Costertonia</taxon>
    </lineage>
</organism>
<feature type="chain" id="PRO_5028862059" evidence="1">
    <location>
        <begin position="21"/>
        <end position="160"/>
    </location>
</feature>
<evidence type="ECO:0000313" key="4">
    <source>
        <dbReference type="Proteomes" id="UP000509302"/>
    </source>
</evidence>
<dbReference type="InterPro" id="IPR035940">
    <property type="entry name" value="CAP_sf"/>
</dbReference>
<dbReference type="PANTHER" id="PTHR31157:SF1">
    <property type="entry name" value="SCP DOMAIN-CONTAINING PROTEIN"/>
    <property type="match status" value="1"/>
</dbReference>